<dbReference type="CDD" id="cd00841">
    <property type="entry name" value="MPP_YfcE"/>
    <property type="match status" value="1"/>
</dbReference>
<dbReference type="GO" id="GO:0046872">
    <property type="term" value="F:metal ion binding"/>
    <property type="evidence" value="ECO:0007669"/>
    <property type="project" value="UniProtKB-KW"/>
</dbReference>
<reference evidence="4 5" key="1">
    <citation type="journal article" date="2011" name="J. Bacteriol.">
        <title>Complete genome sequence and updated annotation of Desulfovibrio alaskensis G20.</title>
        <authorList>
            <person name="Hauser L.J."/>
            <person name="Land M.L."/>
            <person name="Brown S.D."/>
            <person name="Larimer F."/>
            <person name="Keller K.L."/>
            <person name="Rapp-Giles B.J."/>
            <person name="Price M.N."/>
            <person name="Lin M."/>
            <person name="Bruce D.C."/>
            <person name="Detter J.C."/>
            <person name="Tapia R."/>
            <person name="Han C.S."/>
            <person name="Goodwin L.A."/>
            <person name="Cheng J.F."/>
            <person name="Pitluck S."/>
            <person name="Copeland A."/>
            <person name="Lucas S."/>
            <person name="Nolan M."/>
            <person name="Lapidus A.L."/>
            <person name="Palumbo A.V."/>
            <person name="Wall J.D."/>
        </authorList>
    </citation>
    <scope>NUCLEOTIDE SEQUENCE [LARGE SCALE GENOMIC DNA]</scope>
    <source>
        <strain evidence="5">ATCC BAA 1058 / DSM 17464 / G20</strain>
    </source>
</reference>
<dbReference type="SUPFAM" id="SSF56300">
    <property type="entry name" value="Metallo-dependent phosphatases"/>
    <property type="match status" value="1"/>
</dbReference>
<dbReference type="KEGG" id="dde:Dde_3090"/>
<dbReference type="AlphaFoldDB" id="Q30WR2"/>
<dbReference type="EMBL" id="CP000112">
    <property type="protein sequence ID" value="ABB39884.1"/>
    <property type="molecule type" value="Genomic_DNA"/>
</dbReference>
<protein>
    <recommendedName>
        <fullName evidence="2">Phosphoesterase</fullName>
        <ecNumber evidence="2">3.1.4.-</ecNumber>
    </recommendedName>
</protein>
<dbReference type="Proteomes" id="UP000002710">
    <property type="component" value="Chromosome"/>
</dbReference>
<dbReference type="eggNOG" id="COG0622">
    <property type="taxonomic scope" value="Bacteria"/>
</dbReference>
<evidence type="ECO:0000259" key="3">
    <source>
        <dbReference type="Pfam" id="PF12850"/>
    </source>
</evidence>
<dbReference type="NCBIfam" id="TIGR00040">
    <property type="entry name" value="yfcE"/>
    <property type="match status" value="1"/>
</dbReference>
<dbReference type="Gene3D" id="3.60.21.10">
    <property type="match status" value="1"/>
</dbReference>
<gene>
    <name evidence="4" type="ordered locus">Dde_3090</name>
</gene>
<comment type="cofactor">
    <cofactor evidence="2">
        <name>a divalent metal cation</name>
        <dbReference type="ChEBI" id="CHEBI:60240"/>
    </cofactor>
</comment>
<dbReference type="InterPro" id="IPR000979">
    <property type="entry name" value="Phosphodiesterase_MJ0936/Vps29"/>
</dbReference>
<keyword evidence="2" id="KW-0479">Metal-binding</keyword>
<evidence type="ECO:0000313" key="4">
    <source>
        <dbReference type="EMBL" id="ABB39884.1"/>
    </source>
</evidence>
<dbReference type="RefSeq" id="WP_011368845.1">
    <property type="nucleotide sequence ID" value="NC_007519.1"/>
</dbReference>
<dbReference type="InterPro" id="IPR029052">
    <property type="entry name" value="Metallo-depent_PP-like"/>
</dbReference>
<proteinExistence type="inferred from homology"/>
<organism evidence="4 5">
    <name type="scientific">Oleidesulfovibrio alaskensis (strain ATCC BAA-1058 / DSM 17464 / G20)</name>
    <name type="common">Desulfovibrio alaskensis</name>
    <dbReference type="NCBI Taxonomy" id="207559"/>
    <lineage>
        <taxon>Bacteria</taxon>
        <taxon>Pseudomonadati</taxon>
        <taxon>Thermodesulfobacteriota</taxon>
        <taxon>Desulfovibrionia</taxon>
        <taxon>Desulfovibrionales</taxon>
        <taxon>Desulfovibrionaceae</taxon>
        <taxon>Oleidesulfovibrio</taxon>
    </lineage>
</organism>
<dbReference type="NCBIfam" id="NF006988">
    <property type="entry name" value="PRK09453.1"/>
    <property type="match status" value="1"/>
</dbReference>
<feature type="domain" description="Calcineurin-like phosphoesterase" evidence="3">
    <location>
        <begin position="1"/>
        <end position="166"/>
    </location>
</feature>
<keyword evidence="5" id="KW-1185">Reference proteome</keyword>
<dbReference type="EC" id="3.1.4.-" evidence="2"/>
<dbReference type="InterPro" id="IPR024654">
    <property type="entry name" value="Calcineurin-like_PHP_lpxH"/>
</dbReference>
<accession>Q30WR2</accession>
<sequence>MKILFVSDIHGSAGAARTVLEKAEAMQPDAVALLGDALYHGPRNPLPADYDPKGVAALLNGWKNRIVAVRGNCDSEVDQMLIEYPMMSDFAWVLAGGRRLFLTHGHRYSPDNLPPLADGDVFVYGHTHVPQTGTAALAGGGVVHLWNPGSCSLPKSGYAASYAVLEDGVFRVCGLDGSVLLTDTLG</sequence>
<evidence type="ECO:0000313" key="5">
    <source>
        <dbReference type="Proteomes" id="UP000002710"/>
    </source>
</evidence>
<dbReference type="HOGENOM" id="CLU_063749_1_1_7"/>
<dbReference type="STRING" id="207559.Dde_3090"/>
<name>Q30WR2_OLEA2</name>
<comment type="similarity">
    <text evidence="1 2">Belongs to the metallophosphoesterase superfamily. YfcE family.</text>
</comment>
<dbReference type="InterPro" id="IPR041802">
    <property type="entry name" value="MPP_YfcE"/>
</dbReference>
<evidence type="ECO:0000256" key="1">
    <source>
        <dbReference type="ARBA" id="ARBA00008950"/>
    </source>
</evidence>
<evidence type="ECO:0000256" key="2">
    <source>
        <dbReference type="RuleBase" id="RU362039"/>
    </source>
</evidence>
<dbReference type="GO" id="GO:0016787">
    <property type="term" value="F:hydrolase activity"/>
    <property type="evidence" value="ECO:0007669"/>
    <property type="project" value="UniProtKB-UniRule"/>
</dbReference>
<dbReference type="Pfam" id="PF12850">
    <property type="entry name" value="Metallophos_2"/>
    <property type="match status" value="1"/>
</dbReference>